<keyword evidence="2" id="KW-1185">Reference proteome</keyword>
<sequence length="119" mass="13789">MPNLESSIFKAIQRIQTIRIIAYNNDISSNCQEPFLNLINNQTDLKELELNYFITSSFIHLLRREMLQLTSQSLQKLVLQEIKFNKDNLANLVPNLEVLSIRNSFENPLGEGQNILKNL</sequence>
<organism evidence="1 2">
    <name type="scientific">Gigaspora margarita</name>
    <dbReference type="NCBI Taxonomy" id="4874"/>
    <lineage>
        <taxon>Eukaryota</taxon>
        <taxon>Fungi</taxon>
        <taxon>Fungi incertae sedis</taxon>
        <taxon>Mucoromycota</taxon>
        <taxon>Glomeromycotina</taxon>
        <taxon>Glomeromycetes</taxon>
        <taxon>Diversisporales</taxon>
        <taxon>Gigasporaceae</taxon>
        <taxon>Gigaspora</taxon>
    </lineage>
</organism>
<dbReference type="SUPFAM" id="SSF52047">
    <property type="entry name" value="RNI-like"/>
    <property type="match status" value="1"/>
</dbReference>
<dbReference type="EMBL" id="WTPW01000252">
    <property type="protein sequence ID" value="KAF0530125.1"/>
    <property type="molecule type" value="Genomic_DNA"/>
</dbReference>
<evidence type="ECO:0000313" key="2">
    <source>
        <dbReference type="Proteomes" id="UP000439903"/>
    </source>
</evidence>
<dbReference type="AlphaFoldDB" id="A0A8H4AT41"/>
<evidence type="ECO:0000313" key="1">
    <source>
        <dbReference type="EMBL" id="KAF0530125.1"/>
    </source>
</evidence>
<name>A0A8H4AT41_GIGMA</name>
<dbReference type="OrthoDB" id="2371659at2759"/>
<protein>
    <submittedName>
        <fullName evidence="1">Uncharacterized protein</fullName>
    </submittedName>
</protein>
<dbReference type="Proteomes" id="UP000439903">
    <property type="component" value="Unassembled WGS sequence"/>
</dbReference>
<accession>A0A8H4AT41</accession>
<reference evidence="1 2" key="1">
    <citation type="journal article" date="2019" name="Environ. Microbiol.">
        <title>At the nexus of three kingdoms: the genome of the mycorrhizal fungus Gigaspora margarita provides insights into plant, endobacterial and fungal interactions.</title>
        <authorList>
            <person name="Venice F."/>
            <person name="Ghignone S."/>
            <person name="Salvioli di Fossalunga A."/>
            <person name="Amselem J."/>
            <person name="Novero M."/>
            <person name="Xianan X."/>
            <person name="Sedzielewska Toro K."/>
            <person name="Morin E."/>
            <person name="Lipzen A."/>
            <person name="Grigoriev I.V."/>
            <person name="Henrissat B."/>
            <person name="Martin F.M."/>
            <person name="Bonfante P."/>
        </authorList>
    </citation>
    <scope>NUCLEOTIDE SEQUENCE [LARGE SCALE GENOMIC DNA]</scope>
    <source>
        <strain evidence="1 2">BEG34</strain>
    </source>
</reference>
<proteinExistence type="predicted"/>
<comment type="caution">
    <text evidence="1">The sequence shown here is derived from an EMBL/GenBank/DDBJ whole genome shotgun (WGS) entry which is preliminary data.</text>
</comment>
<gene>
    <name evidence="1" type="ORF">F8M41_012367</name>
</gene>